<evidence type="ECO:0000259" key="1">
    <source>
        <dbReference type="Pfam" id="PF00155"/>
    </source>
</evidence>
<dbReference type="GO" id="GO:0047536">
    <property type="term" value="F:2-aminoadipate transaminase activity"/>
    <property type="evidence" value="ECO:0007669"/>
    <property type="project" value="TreeGrafter"/>
</dbReference>
<dbReference type="InterPro" id="IPR015424">
    <property type="entry name" value="PyrdxlP-dep_Trfase"/>
</dbReference>
<dbReference type="InterPro" id="IPR015421">
    <property type="entry name" value="PyrdxlP-dep_Trfase_major"/>
</dbReference>
<dbReference type="InterPro" id="IPR015422">
    <property type="entry name" value="PyrdxlP-dep_Trfase_small"/>
</dbReference>
<keyword evidence="3" id="KW-1185">Reference proteome</keyword>
<sequence length="428" mass="48280">MTEEDESSDKEMNLLMKWSNGISFVAGSPGVELMKRCSEMLLTASKSVLGSSTIDIGNLFRYGAEQGDADFREQLSCFLSHEYRDKVKSANLMVTAGATQGLHAILSLLCDKASPIFVEDPSYFFAVRMIRDDLQMNLVPVPCDECGINPELLDQFLIAHKREFYKGNNSNINKRYTRFWAAAYLIPVFNNPTGQTYSETRCKELIQLARKHNILLIAEDIYNLIHFDESGLAPQRLLHYDNTSDPDYGGGHVLSNGTFSKIFAPSIRLGWIEGPEQLLFKMYNSNLTWSGGSFNHYMAKLMANILASGILYDHLKFTRSAYQERMFALCAALDELCPDGWSYPRPQGGYFLWITFPQNIDARKFELFARDNYGVGFLPGVYCSPTNSFINCARLSISSLQVDTIIEGAKKLFSAYQGYVIHIKPITD</sequence>
<name>A0AAV2HJF8_LYMST</name>
<comment type="caution">
    <text evidence="2">The sequence shown here is derived from an EMBL/GenBank/DDBJ whole genome shotgun (WGS) entry which is preliminary data.</text>
</comment>
<dbReference type="PANTHER" id="PTHR42858:SF1">
    <property type="entry name" value="LD15494P"/>
    <property type="match status" value="1"/>
</dbReference>
<dbReference type="PANTHER" id="PTHR42858">
    <property type="entry name" value="AMINOTRANSFERASE"/>
    <property type="match status" value="1"/>
</dbReference>
<dbReference type="Proteomes" id="UP001497497">
    <property type="component" value="Unassembled WGS sequence"/>
</dbReference>
<reference evidence="2 3" key="1">
    <citation type="submission" date="2024-04" db="EMBL/GenBank/DDBJ databases">
        <authorList>
            <consortium name="Genoscope - CEA"/>
            <person name="William W."/>
        </authorList>
    </citation>
    <scope>NUCLEOTIDE SEQUENCE [LARGE SCALE GENOMIC DNA]</scope>
</reference>
<dbReference type="GO" id="GO:0030170">
    <property type="term" value="F:pyridoxal phosphate binding"/>
    <property type="evidence" value="ECO:0007669"/>
    <property type="project" value="InterPro"/>
</dbReference>
<proteinExistence type="predicted"/>
<dbReference type="EMBL" id="CAXITT010000146">
    <property type="protein sequence ID" value="CAL1533575.1"/>
    <property type="molecule type" value="Genomic_DNA"/>
</dbReference>
<dbReference type="CDD" id="cd00609">
    <property type="entry name" value="AAT_like"/>
    <property type="match status" value="1"/>
</dbReference>
<dbReference type="AlphaFoldDB" id="A0AAV2HJF8"/>
<evidence type="ECO:0000313" key="3">
    <source>
        <dbReference type="Proteomes" id="UP001497497"/>
    </source>
</evidence>
<evidence type="ECO:0000313" key="2">
    <source>
        <dbReference type="EMBL" id="CAL1533575.1"/>
    </source>
</evidence>
<dbReference type="InterPro" id="IPR004839">
    <property type="entry name" value="Aminotransferase_I/II_large"/>
</dbReference>
<dbReference type="Pfam" id="PF00155">
    <property type="entry name" value="Aminotran_1_2"/>
    <property type="match status" value="1"/>
</dbReference>
<feature type="domain" description="Aminotransferase class I/classII large" evidence="1">
    <location>
        <begin position="54"/>
        <end position="397"/>
    </location>
</feature>
<gene>
    <name evidence="2" type="ORF">GSLYS_00007535001</name>
</gene>
<organism evidence="2 3">
    <name type="scientific">Lymnaea stagnalis</name>
    <name type="common">Great pond snail</name>
    <name type="synonym">Helix stagnalis</name>
    <dbReference type="NCBI Taxonomy" id="6523"/>
    <lineage>
        <taxon>Eukaryota</taxon>
        <taxon>Metazoa</taxon>
        <taxon>Spiralia</taxon>
        <taxon>Lophotrochozoa</taxon>
        <taxon>Mollusca</taxon>
        <taxon>Gastropoda</taxon>
        <taxon>Heterobranchia</taxon>
        <taxon>Euthyneura</taxon>
        <taxon>Panpulmonata</taxon>
        <taxon>Hygrophila</taxon>
        <taxon>Lymnaeoidea</taxon>
        <taxon>Lymnaeidae</taxon>
        <taxon>Lymnaea</taxon>
    </lineage>
</organism>
<accession>A0AAV2HJF8</accession>
<dbReference type="SUPFAM" id="SSF53383">
    <property type="entry name" value="PLP-dependent transferases"/>
    <property type="match status" value="1"/>
</dbReference>
<protein>
    <recommendedName>
        <fullName evidence="1">Aminotransferase class I/classII large domain-containing protein</fullName>
    </recommendedName>
</protein>
<dbReference type="Gene3D" id="3.40.640.10">
    <property type="entry name" value="Type I PLP-dependent aspartate aminotransferase-like (Major domain)"/>
    <property type="match status" value="1"/>
</dbReference>
<dbReference type="Gene3D" id="3.90.1150.10">
    <property type="entry name" value="Aspartate Aminotransferase, domain 1"/>
    <property type="match status" value="1"/>
</dbReference>